<dbReference type="GO" id="GO:0016887">
    <property type="term" value="F:ATP hydrolysis activity"/>
    <property type="evidence" value="ECO:0007669"/>
    <property type="project" value="InterPro"/>
</dbReference>
<dbReference type="InterPro" id="IPR003439">
    <property type="entry name" value="ABC_transporter-like_ATP-bd"/>
</dbReference>
<dbReference type="InterPro" id="IPR050166">
    <property type="entry name" value="ABC_transporter_ATP-bind"/>
</dbReference>
<evidence type="ECO:0000259" key="2">
    <source>
        <dbReference type="PROSITE" id="PS50893"/>
    </source>
</evidence>
<dbReference type="AlphaFoldDB" id="A0A382WSA1"/>
<dbReference type="InterPro" id="IPR017871">
    <property type="entry name" value="ABC_transporter-like_CS"/>
</dbReference>
<proteinExistence type="predicted"/>
<dbReference type="PROSITE" id="PS50893">
    <property type="entry name" value="ABC_TRANSPORTER_2"/>
    <property type="match status" value="1"/>
</dbReference>
<dbReference type="GO" id="GO:0005524">
    <property type="term" value="F:ATP binding"/>
    <property type="evidence" value="ECO:0007669"/>
    <property type="project" value="InterPro"/>
</dbReference>
<feature type="domain" description="ABC transporter" evidence="2">
    <location>
        <begin position="1"/>
        <end position="184"/>
    </location>
</feature>
<dbReference type="PROSITE" id="PS00211">
    <property type="entry name" value="ABC_TRANSPORTER_1"/>
    <property type="match status" value="1"/>
</dbReference>
<gene>
    <name evidence="3" type="ORF">METZ01_LOCUS414417</name>
</gene>
<dbReference type="SUPFAM" id="SSF52540">
    <property type="entry name" value="P-loop containing nucleoside triphosphate hydrolases"/>
    <property type="match status" value="1"/>
</dbReference>
<name>A0A382WSA1_9ZZZZ</name>
<dbReference type="PANTHER" id="PTHR42788">
    <property type="entry name" value="TAURINE IMPORT ATP-BINDING PROTEIN-RELATED"/>
    <property type="match status" value="1"/>
</dbReference>
<organism evidence="3">
    <name type="scientific">marine metagenome</name>
    <dbReference type="NCBI Taxonomy" id="408172"/>
    <lineage>
        <taxon>unclassified sequences</taxon>
        <taxon>metagenomes</taxon>
        <taxon>ecological metagenomes</taxon>
    </lineage>
</organism>
<reference evidence="3" key="1">
    <citation type="submission" date="2018-05" db="EMBL/GenBank/DDBJ databases">
        <authorList>
            <person name="Lanie J.A."/>
            <person name="Ng W.-L."/>
            <person name="Kazmierczak K.M."/>
            <person name="Andrzejewski T.M."/>
            <person name="Davidsen T.M."/>
            <person name="Wayne K.J."/>
            <person name="Tettelin H."/>
            <person name="Glass J.I."/>
            <person name="Rusch D."/>
            <person name="Podicherti R."/>
            <person name="Tsui H.-C.T."/>
            <person name="Winkler M.E."/>
        </authorList>
    </citation>
    <scope>NUCLEOTIDE SEQUENCE</scope>
</reference>
<evidence type="ECO:0000313" key="3">
    <source>
        <dbReference type="EMBL" id="SVD61563.1"/>
    </source>
</evidence>
<dbReference type="CDD" id="cd03293">
    <property type="entry name" value="ABC_NrtD_SsuB_transporters"/>
    <property type="match status" value="1"/>
</dbReference>
<dbReference type="Gene3D" id="3.40.50.300">
    <property type="entry name" value="P-loop containing nucleotide triphosphate hydrolases"/>
    <property type="match status" value="1"/>
</dbReference>
<dbReference type="PANTHER" id="PTHR42788:SF13">
    <property type="entry name" value="ALIPHATIC SULFONATES IMPORT ATP-BINDING PROTEIN SSUB"/>
    <property type="match status" value="1"/>
</dbReference>
<dbReference type="InterPro" id="IPR027417">
    <property type="entry name" value="P-loop_NTPase"/>
</dbReference>
<accession>A0A382WSA1</accession>
<keyword evidence="1" id="KW-0813">Transport</keyword>
<sequence length="208" mass="23521">MLAGLEEPTAGQISINDERVTGPGLDRGVVFQDFALFPWLTVSENIAFGLRSMGMTRAEQSRRVKYYTELVGLSKFEDYYPNRLSGGMRQRVGLGRALAIEPALLLMDEPFSALDAQTREAMQNSLSDIWMRTKKTVLFVTHDIREAIFLSDRVLVLNGEPSEITLEMGIDLPRPRDRHHPEFQAQEAILERAIAGEFQKEPRSAPNR</sequence>
<evidence type="ECO:0000256" key="1">
    <source>
        <dbReference type="ARBA" id="ARBA00022448"/>
    </source>
</evidence>
<dbReference type="EMBL" id="UINC01162032">
    <property type="protein sequence ID" value="SVD61563.1"/>
    <property type="molecule type" value="Genomic_DNA"/>
</dbReference>
<protein>
    <recommendedName>
        <fullName evidence="2">ABC transporter domain-containing protein</fullName>
    </recommendedName>
</protein>
<dbReference type="Pfam" id="PF00005">
    <property type="entry name" value="ABC_tran"/>
    <property type="match status" value="1"/>
</dbReference>